<evidence type="ECO:0000256" key="3">
    <source>
        <dbReference type="RuleBase" id="RU000507"/>
    </source>
</evidence>
<keyword evidence="6" id="KW-1185">Reference proteome</keyword>
<keyword evidence="1" id="KW-0677">Repeat</keyword>
<proteinExistence type="predicted"/>
<comment type="catalytic activity">
    <reaction evidence="2">
        <text>thiosulfate + hydrogen cyanide = thiocyanate + sulfite + 2 H(+)</text>
        <dbReference type="Rhea" id="RHEA:16881"/>
        <dbReference type="ChEBI" id="CHEBI:15378"/>
        <dbReference type="ChEBI" id="CHEBI:17359"/>
        <dbReference type="ChEBI" id="CHEBI:18022"/>
        <dbReference type="ChEBI" id="CHEBI:18407"/>
        <dbReference type="ChEBI" id="CHEBI:33542"/>
        <dbReference type="EC" id="2.8.1.1"/>
    </reaction>
</comment>
<dbReference type="PROSITE" id="PS00380">
    <property type="entry name" value="RHODANESE_1"/>
    <property type="match status" value="1"/>
</dbReference>
<evidence type="ECO:0000313" key="5">
    <source>
        <dbReference type="EMBL" id="TDX48344.1"/>
    </source>
</evidence>
<evidence type="ECO:0000313" key="6">
    <source>
        <dbReference type="Proteomes" id="UP000295832"/>
    </source>
</evidence>
<dbReference type="PROSITE" id="PS51257">
    <property type="entry name" value="PROKAR_LIPOPROTEIN"/>
    <property type="match status" value="1"/>
</dbReference>
<dbReference type="InterPro" id="IPR036873">
    <property type="entry name" value="Rhodanese-like_dom_sf"/>
</dbReference>
<feature type="domain" description="Rhodanese" evidence="4">
    <location>
        <begin position="202"/>
        <end position="319"/>
    </location>
</feature>
<protein>
    <recommendedName>
        <fullName evidence="3">Sulfurtransferase</fullName>
    </recommendedName>
</protein>
<dbReference type="Pfam" id="PF00581">
    <property type="entry name" value="Rhodanese"/>
    <property type="match status" value="2"/>
</dbReference>
<gene>
    <name evidence="5" type="ORF">C7959_1295</name>
</gene>
<evidence type="ECO:0000256" key="1">
    <source>
        <dbReference type="ARBA" id="ARBA00022737"/>
    </source>
</evidence>
<keyword evidence="5" id="KW-0670">Pyruvate</keyword>
<feature type="domain" description="Rhodanese" evidence="4">
    <location>
        <begin position="60"/>
        <end position="168"/>
    </location>
</feature>
<dbReference type="SMART" id="SM00450">
    <property type="entry name" value="RHOD"/>
    <property type="match status" value="2"/>
</dbReference>
<dbReference type="PANTHER" id="PTHR43855:SF1">
    <property type="entry name" value="THIOSULFATE SULFURTRANSFERASE"/>
    <property type="match status" value="1"/>
</dbReference>
<keyword evidence="3 5" id="KW-0808">Transferase</keyword>
<dbReference type="SUPFAM" id="SSF52821">
    <property type="entry name" value="Rhodanese/Cell cycle control phosphatase"/>
    <property type="match status" value="2"/>
</dbReference>
<evidence type="ECO:0000259" key="4">
    <source>
        <dbReference type="PROSITE" id="PS50206"/>
    </source>
</evidence>
<accession>A0A4R8GX64</accession>
<comment type="caution">
    <text evidence="5">The sequence shown here is derived from an EMBL/GenBank/DDBJ whole genome shotgun (WGS) entry which is preliminary data.</text>
</comment>
<organism evidence="5 6">
    <name type="scientific">Orenia marismortui</name>
    <dbReference type="NCBI Taxonomy" id="46469"/>
    <lineage>
        <taxon>Bacteria</taxon>
        <taxon>Bacillati</taxon>
        <taxon>Bacillota</taxon>
        <taxon>Clostridia</taxon>
        <taxon>Halanaerobiales</taxon>
        <taxon>Halobacteroidaceae</taxon>
        <taxon>Orenia</taxon>
    </lineage>
</organism>
<reference evidence="5 6" key="1">
    <citation type="submission" date="2019-03" db="EMBL/GenBank/DDBJ databases">
        <title>Subsurface microbial communities from deep shales in Ohio and West Virginia, USA.</title>
        <authorList>
            <person name="Wrighton K."/>
        </authorList>
    </citation>
    <scope>NUCLEOTIDE SEQUENCE [LARGE SCALE GENOMIC DNA]</scope>
    <source>
        <strain evidence="5 6">MSL 6dP</strain>
    </source>
</reference>
<dbReference type="InterPro" id="IPR001763">
    <property type="entry name" value="Rhodanese-like_dom"/>
</dbReference>
<evidence type="ECO:0000256" key="2">
    <source>
        <dbReference type="ARBA" id="ARBA00047549"/>
    </source>
</evidence>
<dbReference type="PANTHER" id="PTHR43855">
    <property type="entry name" value="THIOSULFATE SULFURTRANSFERASE"/>
    <property type="match status" value="1"/>
</dbReference>
<dbReference type="InterPro" id="IPR051126">
    <property type="entry name" value="Thiosulfate_sulfurtransferase"/>
</dbReference>
<dbReference type="CDD" id="cd01448">
    <property type="entry name" value="TST_Repeat_1"/>
    <property type="match status" value="1"/>
</dbReference>
<dbReference type="STRING" id="926561.GCA_000379025_02419"/>
<dbReference type="PROSITE" id="PS00683">
    <property type="entry name" value="RHODANESE_2"/>
    <property type="match status" value="1"/>
</dbReference>
<name>A0A4R8GX64_9FIRM</name>
<dbReference type="GO" id="GO:0004792">
    <property type="term" value="F:thiosulfate-cyanide sulfurtransferase activity"/>
    <property type="evidence" value="ECO:0007669"/>
    <property type="project" value="UniProtKB-EC"/>
</dbReference>
<dbReference type="CDD" id="cd01449">
    <property type="entry name" value="TST_Repeat_2"/>
    <property type="match status" value="1"/>
</dbReference>
<dbReference type="RefSeq" id="WP_134118112.1">
    <property type="nucleotide sequence ID" value="NZ_SOEG01000029.1"/>
</dbReference>
<dbReference type="InterPro" id="IPR001307">
    <property type="entry name" value="Thiosulphate_STrfase_CS"/>
</dbReference>
<dbReference type="Proteomes" id="UP000295832">
    <property type="component" value="Unassembled WGS sequence"/>
</dbReference>
<dbReference type="Gene3D" id="3.40.250.10">
    <property type="entry name" value="Rhodanese-like domain"/>
    <property type="match status" value="2"/>
</dbReference>
<sequence>MKKRFLAIITLAILVSGLMLVVGCSTKEAMTDENYVPIKERGYANPKALISAEELKKIKDKDDVVMVDFRHVAKYKLGHIPGAVNVYRSDEENSNAEYGGIRATVDQMEKMLQTKGINNGDLIVIYDDRGDYDAARMWWILKTYGYDKVRLLDGGIVRWKALDYDTQISTPDVEKGNFRFDRAKVNEDKWLATVDYVQKAINDSNLQILDTRSRAEYTGEKNMASRGGRIPTAPWIEWKEAINGGKSEGPRTFKTAEELKAVYEAKGITEDKTIIPYCQSAVRSAHTTFVLTQLLGYEDVKNYDGSWIEWSARKDLPIEKGE</sequence>
<dbReference type="AlphaFoldDB" id="A0A4R8GX64"/>
<dbReference type="PROSITE" id="PS50206">
    <property type="entry name" value="RHODANESE_3"/>
    <property type="match status" value="2"/>
</dbReference>
<dbReference type="EMBL" id="SOEG01000029">
    <property type="protein sequence ID" value="TDX48344.1"/>
    <property type="molecule type" value="Genomic_DNA"/>
</dbReference>